<dbReference type="Proteomes" id="UP000638313">
    <property type="component" value="Unassembled WGS sequence"/>
</dbReference>
<reference evidence="2" key="1">
    <citation type="journal article" date="2014" name="Int. J. Syst. Evol. Microbiol.">
        <title>Complete genome sequence of Corynebacterium casei LMG S-19264T (=DSM 44701T), isolated from a smear-ripened cheese.</title>
        <authorList>
            <consortium name="US DOE Joint Genome Institute (JGI-PGF)"/>
            <person name="Walter F."/>
            <person name="Albersmeier A."/>
            <person name="Kalinowski J."/>
            <person name="Ruckert C."/>
        </authorList>
    </citation>
    <scope>NUCLEOTIDE SEQUENCE</scope>
    <source>
        <strain evidence="2">JCM 4059</strain>
    </source>
</reference>
<evidence type="ECO:0000313" key="3">
    <source>
        <dbReference type="Proteomes" id="UP000638313"/>
    </source>
</evidence>
<dbReference type="SUPFAM" id="SSF52980">
    <property type="entry name" value="Restriction endonuclease-like"/>
    <property type="match status" value="1"/>
</dbReference>
<dbReference type="PANTHER" id="PTHR35400:SF3">
    <property type="entry name" value="SLL1072 PROTEIN"/>
    <property type="match status" value="1"/>
</dbReference>
<organism evidence="2 3">
    <name type="scientific">Streptomyces mashuensis</name>
    <dbReference type="NCBI Taxonomy" id="33904"/>
    <lineage>
        <taxon>Bacteria</taxon>
        <taxon>Bacillati</taxon>
        <taxon>Actinomycetota</taxon>
        <taxon>Actinomycetes</taxon>
        <taxon>Kitasatosporales</taxon>
        <taxon>Streptomycetaceae</taxon>
        <taxon>Streptomyces</taxon>
    </lineage>
</organism>
<dbReference type="EMBL" id="BNBD01000013">
    <property type="protein sequence ID" value="GHF63802.1"/>
    <property type="molecule type" value="Genomic_DNA"/>
</dbReference>
<dbReference type="AlphaFoldDB" id="A0A919EF88"/>
<dbReference type="PANTHER" id="PTHR35400">
    <property type="entry name" value="SLR1083 PROTEIN"/>
    <property type="match status" value="1"/>
</dbReference>
<dbReference type="Pfam" id="PF05685">
    <property type="entry name" value="Uma2"/>
    <property type="match status" value="1"/>
</dbReference>
<dbReference type="CDD" id="cd06260">
    <property type="entry name" value="DUF820-like"/>
    <property type="match status" value="1"/>
</dbReference>
<dbReference type="Gene3D" id="3.90.1570.10">
    <property type="entry name" value="tt1808, chain A"/>
    <property type="match status" value="1"/>
</dbReference>
<feature type="domain" description="Putative restriction endonuclease" evidence="1">
    <location>
        <begin position="16"/>
        <end position="167"/>
    </location>
</feature>
<proteinExistence type="predicted"/>
<dbReference type="InterPro" id="IPR008538">
    <property type="entry name" value="Uma2"/>
</dbReference>
<comment type="caution">
    <text evidence="2">The sequence shown here is derived from an EMBL/GenBank/DDBJ whole genome shotgun (WGS) entry which is preliminary data.</text>
</comment>
<dbReference type="InterPro" id="IPR011335">
    <property type="entry name" value="Restrct_endonuc-II-like"/>
</dbReference>
<evidence type="ECO:0000313" key="2">
    <source>
        <dbReference type="EMBL" id="GHF63802.1"/>
    </source>
</evidence>
<reference evidence="2" key="2">
    <citation type="submission" date="2020-09" db="EMBL/GenBank/DDBJ databases">
        <authorList>
            <person name="Sun Q."/>
            <person name="Ohkuma M."/>
        </authorList>
    </citation>
    <scope>NUCLEOTIDE SEQUENCE</scope>
    <source>
        <strain evidence="2">JCM 4059</strain>
    </source>
</reference>
<gene>
    <name evidence="2" type="ORF">GCM10010218_51510</name>
</gene>
<sequence length="188" mass="20589">MTIELERALRSTILEDFPAPEGFKTEVVRGEIILSPLRALHLKTVVPLCMQIASQLPPGLDYTGDTLTPFPEVDSELCPDIVVLPKAECDKNLAVYTVDLIHAAFEVVSPTTAKRDYGFKVQAYAQAGIPVYVIADPYDAQLVVHHKPFHGAYGYRQIVPYGEKAEIPGDLRLVIDTSSLPADAGREG</sequence>
<protein>
    <recommendedName>
        <fullName evidence="1">Putative restriction endonuclease domain-containing protein</fullName>
    </recommendedName>
</protein>
<dbReference type="InterPro" id="IPR012296">
    <property type="entry name" value="Nuclease_put_TT1808"/>
</dbReference>
<name>A0A919EF88_9ACTN</name>
<keyword evidence="3" id="KW-1185">Reference proteome</keyword>
<accession>A0A919EF88</accession>
<evidence type="ECO:0000259" key="1">
    <source>
        <dbReference type="Pfam" id="PF05685"/>
    </source>
</evidence>